<comment type="caution">
    <text evidence="2">The sequence shown here is derived from an EMBL/GenBank/DDBJ whole genome shotgun (WGS) entry which is preliminary data.</text>
</comment>
<dbReference type="SUPFAM" id="SSF81383">
    <property type="entry name" value="F-box domain"/>
    <property type="match status" value="1"/>
</dbReference>
<evidence type="ECO:0000313" key="2">
    <source>
        <dbReference type="EMBL" id="TXG64341.1"/>
    </source>
</evidence>
<feature type="domain" description="F-box" evidence="1">
    <location>
        <begin position="1"/>
        <end position="46"/>
    </location>
</feature>
<evidence type="ECO:0000259" key="1">
    <source>
        <dbReference type="PROSITE" id="PS50181"/>
    </source>
</evidence>
<protein>
    <recommendedName>
        <fullName evidence="1">F-box domain-containing protein</fullName>
    </recommendedName>
</protein>
<dbReference type="InterPro" id="IPR017451">
    <property type="entry name" value="F-box-assoc_interact_dom"/>
</dbReference>
<proteinExistence type="predicted"/>
<name>A0A5C7I544_9ROSI</name>
<dbReference type="Proteomes" id="UP000323000">
    <property type="component" value="Chromosome 4"/>
</dbReference>
<evidence type="ECO:0000313" key="3">
    <source>
        <dbReference type="Proteomes" id="UP000323000"/>
    </source>
</evidence>
<dbReference type="OrthoDB" id="5314306at2759"/>
<dbReference type="Pfam" id="PF00646">
    <property type="entry name" value="F-box"/>
    <property type="match status" value="1"/>
</dbReference>
<dbReference type="EMBL" id="VAHF01000004">
    <property type="protein sequence ID" value="TXG64341.1"/>
    <property type="molecule type" value="Genomic_DNA"/>
</dbReference>
<dbReference type="InterPro" id="IPR036047">
    <property type="entry name" value="F-box-like_dom_sf"/>
</dbReference>
<sequence length="332" mass="38736">MSSTHFPVEILYNILGRLPVKDIIRLRCVCKAWRDLVVDPEFISTHLNLQTESGRCLLHYKRCFLHYETDDRDGRDKEYFFVFHDGILLSIQNLKSHLDVTPNSLGWKTRSAVGFHHKTKDYKIVRIMYFHGIYRAYVEKEPPRVEVFSLVRNSWREVGTYAGCCVRDDRSTVVVNGRVHWFAKRTKDASSKFILAFDFGSENFGEITLPNYHHDGESQSHGYELEISVAVMKEYGLVESWSRQYSIVPNKRSFRCLGIVNNRDLMLDTIDKEGVFSYDLDKQEYKPLGFAEYLDDLVPFRESLVLYVEGSCLTPRKNLLVKGGTFREEEEQ</sequence>
<dbReference type="AlphaFoldDB" id="A0A5C7I544"/>
<dbReference type="InterPro" id="IPR050796">
    <property type="entry name" value="SCF_F-box_component"/>
</dbReference>
<reference evidence="3" key="1">
    <citation type="journal article" date="2019" name="Gigascience">
        <title>De novo genome assembly of the endangered Acer yangbiense, a plant species with extremely small populations endemic to Yunnan Province, China.</title>
        <authorList>
            <person name="Yang J."/>
            <person name="Wariss H.M."/>
            <person name="Tao L."/>
            <person name="Zhang R."/>
            <person name="Yun Q."/>
            <person name="Hollingsworth P."/>
            <person name="Dao Z."/>
            <person name="Luo G."/>
            <person name="Guo H."/>
            <person name="Ma Y."/>
            <person name="Sun W."/>
        </authorList>
    </citation>
    <scope>NUCLEOTIDE SEQUENCE [LARGE SCALE GENOMIC DNA]</scope>
    <source>
        <strain evidence="3">cv. Malutang</strain>
    </source>
</reference>
<dbReference type="Gene3D" id="1.20.1280.50">
    <property type="match status" value="1"/>
</dbReference>
<accession>A0A5C7I544</accession>
<dbReference type="Pfam" id="PF07734">
    <property type="entry name" value="FBA_1"/>
    <property type="match status" value="1"/>
</dbReference>
<dbReference type="PANTHER" id="PTHR31672">
    <property type="entry name" value="BNACNNG10540D PROTEIN"/>
    <property type="match status" value="1"/>
</dbReference>
<organism evidence="2 3">
    <name type="scientific">Acer yangbiense</name>
    <dbReference type="NCBI Taxonomy" id="1000413"/>
    <lineage>
        <taxon>Eukaryota</taxon>
        <taxon>Viridiplantae</taxon>
        <taxon>Streptophyta</taxon>
        <taxon>Embryophyta</taxon>
        <taxon>Tracheophyta</taxon>
        <taxon>Spermatophyta</taxon>
        <taxon>Magnoliopsida</taxon>
        <taxon>eudicotyledons</taxon>
        <taxon>Gunneridae</taxon>
        <taxon>Pentapetalae</taxon>
        <taxon>rosids</taxon>
        <taxon>malvids</taxon>
        <taxon>Sapindales</taxon>
        <taxon>Sapindaceae</taxon>
        <taxon>Hippocastanoideae</taxon>
        <taxon>Acereae</taxon>
        <taxon>Acer</taxon>
    </lineage>
</organism>
<dbReference type="InterPro" id="IPR006527">
    <property type="entry name" value="F-box-assoc_dom_typ1"/>
</dbReference>
<dbReference type="SMART" id="SM00256">
    <property type="entry name" value="FBOX"/>
    <property type="match status" value="1"/>
</dbReference>
<keyword evidence="3" id="KW-1185">Reference proteome</keyword>
<dbReference type="NCBIfam" id="TIGR01640">
    <property type="entry name" value="F_box_assoc_1"/>
    <property type="match status" value="1"/>
</dbReference>
<dbReference type="CDD" id="cd22157">
    <property type="entry name" value="F-box_AtFBW1-like"/>
    <property type="match status" value="1"/>
</dbReference>
<dbReference type="PROSITE" id="PS50181">
    <property type="entry name" value="FBOX"/>
    <property type="match status" value="1"/>
</dbReference>
<dbReference type="PANTHER" id="PTHR31672:SF13">
    <property type="entry name" value="F-BOX PROTEIN CPR30-LIKE"/>
    <property type="match status" value="1"/>
</dbReference>
<dbReference type="InterPro" id="IPR001810">
    <property type="entry name" value="F-box_dom"/>
</dbReference>
<gene>
    <name evidence="2" type="ORF">EZV62_011335</name>
</gene>